<gene>
    <name evidence="2" type="ORF">SAMN05421803_12425</name>
</gene>
<accession>A0A1M6TMT5</accession>
<evidence type="ECO:0000313" key="2">
    <source>
        <dbReference type="EMBL" id="SHK58230.1"/>
    </source>
</evidence>
<dbReference type="RefSeq" id="WP_073383105.1">
    <property type="nucleotide sequence ID" value="NZ_FQZK01000024.1"/>
</dbReference>
<evidence type="ECO:0000259" key="1">
    <source>
        <dbReference type="SMART" id="SM00418"/>
    </source>
</evidence>
<dbReference type="EMBL" id="FQZK01000024">
    <property type="protein sequence ID" value="SHK58230.1"/>
    <property type="molecule type" value="Genomic_DNA"/>
</dbReference>
<reference evidence="2 3" key="1">
    <citation type="submission" date="2016-11" db="EMBL/GenBank/DDBJ databases">
        <authorList>
            <person name="Jaros S."/>
            <person name="Januszkiewicz K."/>
            <person name="Wedrychowicz H."/>
        </authorList>
    </citation>
    <scope>NUCLEOTIDE SEQUENCE [LARGE SCALE GENOMIC DNA]</scope>
    <source>
        <strain evidence="2 3">CGMCC 4.5723</strain>
    </source>
</reference>
<dbReference type="CDD" id="cd00090">
    <property type="entry name" value="HTH_ARSR"/>
    <property type="match status" value="1"/>
</dbReference>
<dbReference type="OrthoDB" id="7945987at2"/>
<organism evidence="2 3">
    <name type="scientific">Nocardiopsis flavescens</name>
    <dbReference type="NCBI Taxonomy" id="758803"/>
    <lineage>
        <taxon>Bacteria</taxon>
        <taxon>Bacillati</taxon>
        <taxon>Actinomycetota</taxon>
        <taxon>Actinomycetes</taxon>
        <taxon>Streptosporangiales</taxon>
        <taxon>Nocardiopsidaceae</taxon>
        <taxon>Nocardiopsis</taxon>
    </lineage>
</organism>
<dbReference type="STRING" id="758803.SAMN05421803_12425"/>
<evidence type="ECO:0000313" key="3">
    <source>
        <dbReference type="Proteomes" id="UP000184452"/>
    </source>
</evidence>
<dbReference type="InterPro" id="IPR011991">
    <property type="entry name" value="ArsR-like_HTH"/>
</dbReference>
<dbReference type="Proteomes" id="UP000184452">
    <property type="component" value="Unassembled WGS sequence"/>
</dbReference>
<dbReference type="GO" id="GO:0003700">
    <property type="term" value="F:DNA-binding transcription factor activity"/>
    <property type="evidence" value="ECO:0007669"/>
    <property type="project" value="InterPro"/>
</dbReference>
<keyword evidence="3" id="KW-1185">Reference proteome</keyword>
<proteinExistence type="predicted"/>
<sequence>MSDETPRDPFENAKHLDAHSLRGLAHPLRMHILDLLQAHGPATGKALAERLEISSASASYHLRRLEAHGFIHEDPELGTSRERWWRASHRGFRFPEHLDTDEPELSTAVRTALAASWGRDLAAAVEGWAAQPEGWREAQVMAGRSAHLTLEQLEGLRREVRALLDRYACEDPAPGTRPVHVRFAAFPDPGGR</sequence>
<dbReference type="InterPro" id="IPR036388">
    <property type="entry name" value="WH-like_DNA-bd_sf"/>
</dbReference>
<dbReference type="InterPro" id="IPR001845">
    <property type="entry name" value="HTH_ArsR_DNA-bd_dom"/>
</dbReference>
<dbReference type="Gene3D" id="1.10.10.10">
    <property type="entry name" value="Winged helix-like DNA-binding domain superfamily/Winged helix DNA-binding domain"/>
    <property type="match status" value="1"/>
</dbReference>
<dbReference type="InterPro" id="IPR036390">
    <property type="entry name" value="WH_DNA-bd_sf"/>
</dbReference>
<dbReference type="SUPFAM" id="SSF46785">
    <property type="entry name" value="Winged helix' DNA-binding domain"/>
    <property type="match status" value="1"/>
</dbReference>
<dbReference type="AlphaFoldDB" id="A0A1M6TMT5"/>
<protein>
    <submittedName>
        <fullName evidence="2">Helix-turn-helix domain-containing protein</fullName>
    </submittedName>
</protein>
<dbReference type="SMART" id="SM00418">
    <property type="entry name" value="HTH_ARSR"/>
    <property type="match status" value="1"/>
</dbReference>
<name>A0A1M6TMT5_9ACTN</name>
<feature type="domain" description="HTH arsR-type" evidence="1">
    <location>
        <begin position="19"/>
        <end position="99"/>
    </location>
</feature>
<dbReference type="Pfam" id="PF12840">
    <property type="entry name" value="HTH_20"/>
    <property type="match status" value="1"/>
</dbReference>